<dbReference type="EMBL" id="JWZX01001483">
    <property type="protein sequence ID" value="KOO33578.1"/>
    <property type="molecule type" value="Genomic_DNA"/>
</dbReference>
<protein>
    <submittedName>
        <fullName evidence="1">Uncharacterized protein</fullName>
    </submittedName>
</protein>
<dbReference type="AlphaFoldDB" id="A0A0M0K5B9"/>
<keyword evidence="2" id="KW-1185">Reference proteome</keyword>
<comment type="caution">
    <text evidence="1">The sequence shown here is derived from an EMBL/GenBank/DDBJ whole genome shotgun (WGS) entry which is preliminary data.</text>
</comment>
<reference evidence="2" key="1">
    <citation type="journal article" date="2015" name="PLoS Genet.">
        <title>Genome Sequence and Transcriptome Analyses of Chrysochromulina tobin: Metabolic Tools for Enhanced Algal Fitness in the Prominent Order Prymnesiales (Haptophyceae).</title>
        <authorList>
            <person name="Hovde B.T."/>
            <person name="Deodato C.R."/>
            <person name="Hunsperger H.M."/>
            <person name="Ryken S.A."/>
            <person name="Yost W."/>
            <person name="Jha R.K."/>
            <person name="Patterson J."/>
            <person name="Monnat R.J. Jr."/>
            <person name="Barlow S.B."/>
            <person name="Starkenburg S.R."/>
            <person name="Cattolico R.A."/>
        </authorList>
    </citation>
    <scope>NUCLEOTIDE SEQUENCE</scope>
    <source>
        <strain evidence="2">CCMP291</strain>
    </source>
</reference>
<evidence type="ECO:0000313" key="2">
    <source>
        <dbReference type="Proteomes" id="UP000037460"/>
    </source>
</evidence>
<evidence type="ECO:0000313" key="1">
    <source>
        <dbReference type="EMBL" id="KOO33578.1"/>
    </source>
</evidence>
<dbReference type="Proteomes" id="UP000037460">
    <property type="component" value="Unassembled WGS sequence"/>
</dbReference>
<gene>
    <name evidence="1" type="ORF">Ctob_012706</name>
</gene>
<proteinExistence type="predicted"/>
<organism evidence="1 2">
    <name type="scientific">Chrysochromulina tobinii</name>
    <dbReference type="NCBI Taxonomy" id="1460289"/>
    <lineage>
        <taxon>Eukaryota</taxon>
        <taxon>Haptista</taxon>
        <taxon>Haptophyta</taxon>
        <taxon>Prymnesiophyceae</taxon>
        <taxon>Prymnesiales</taxon>
        <taxon>Chrysochromulinaceae</taxon>
        <taxon>Chrysochromulina</taxon>
    </lineage>
</organism>
<sequence>MADAARALLPRTHLATVAATSKAGSKLGPPGSQPLMIVGPGRYDPQPMQRDMMPTQFELYPQRRMELDTRTHEAAAYYAAAGAKTESQWIAGRAEYVAYMSNKPKQFVTSALEGSRWPAPPHLHPYRNTPHPFKQVDIDTLRRSGGAGSAIYPTAPAATRPQWPGINPIVTAAERKVNQINPLGATYATTNVGPHLMTTVAERRPFTSPGASLASTPPPVSFKRSLPDGIETLRSNLAVGTDALNRGTRLLAAVHASARSGEPMPIVPVVPHERRMGSAQRGLSIAAIKAIRRFYASHGGGTRTVAEMTSPGSGSEGVCSLNQSTGLSLVETLALAAAAPTGGTGSTGSLGRFGNSVKGGCLSLSAGYSGVAFEVKRCSGAAGLLGPATTFVRCPNPESTSLLALLDAIIETSELLDRDFEAREDDAMLMGAAVAAAPGSRYVWLEAFAVSQPLVHGLFSPQLCDPGSVERAARVEHPIQLLVEEALEEVVELFVFTAEGKPCRASPLRPELTGAQRYLMMMREPTKITPRERAY</sequence>
<name>A0A0M0K5B9_9EUKA</name>
<accession>A0A0M0K5B9</accession>